<dbReference type="RefSeq" id="WP_135060279.1">
    <property type="nucleotide sequence ID" value="NZ_CP038254.1"/>
</dbReference>
<evidence type="ECO:0000313" key="1">
    <source>
        <dbReference type="EMBL" id="QBR83990.1"/>
    </source>
</evidence>
<evidence type="ECO:0000313" key="2">
    <source>
        <dbReference type="Proteomes" id="UP000295517"/>
    </source>
</evidence>
<organism evidence="1 2">
    <name type="scientific">Legionella israelensis</name>
    <dbReference type="NCBI Taxonomy" id="454"/>
    <lineage>
        <taxon>Bacteria</taxon>
        <taxon>Pseudomonadati</taxon>
        <taxon>Pseudomonadota</taxon>
        <taxon>Gammaproteobacteria</taxon>
        <taxon>Legionellales</taxon>
        <taxon>Legionellaceae</taxon>
        <taxon>Legionella</taxon>
    </lineage>
</organism>
<sequence length="140" mass="16437">MKNLLLEIARLPKKHQLWIIKHLPDELRKGLVKKKGLLLLKQARNFTKIKAKQQVSLPVYLPEMCKSLNKTSELFTAIILYEGQFSWAEDFLKQHPHQEEQVRIYLAGKVKDIKPTVRQTVFQQWTKKTSFAEFIEVSHG</sequence>
<proteinExistence type="predicted"/>
<protein>
    <submittedName>
        <fullName evidence="1">Uncharacterized protein</fullName>
    </submittedName>
</protein>
<name>A0AAX1EFX2_9GAMM</name>
<accession>A0AAX1EFX2</accession>
<dbReference type="EMBL" id="CP038254">
    <property type="protein sequence ID" value="QBR83990.1"/>
    <property type="molecule type" value="Genomic_DNA"/>
</dbReference>
<dbReference type="AlphaFoldDB" id="A0AAX1EFX2"/>
<reference evidence="1 2" key="1">
    <citation type="submission" date="2019-03" db="EMBL/GenBank/DDBJ databases">
        <title>Diverse conjugative elements silence natural transformation in Legionella species.</title>
        <authorList>
            <person name="Durieux I."/>
            <person name="Ginevra C."/>
            <person name="Attaiech L."/>
            <person name="Picq K."/>
            <person name="Juan P.A."/>
            <person name="Jarraud S."/>
            <person name="Charpentier X."/>
        </authorList>
    </citation>
    <scope>NUCLEOTIDE SEQUENCE [LARGE SCALE GENOMIC DNA]</scope>
    <source>
        <strain evidence="1 2">HL-0427-4011</strain>
    </source>
</reference>
<gene>
    <name evidence="1" type="ORF">E3983_06270</name>
</gene>
<dbReference type="Proteomes" id="UP000295517">
    <property type="component" value="Chromosome"/>
</dbReference>